<dbReference type="AlphaFoldDB" id="A0A6C2U4E3"/>
<protein>
    <submittedName>
        <fullName evidence="3">2-C-methyl-D-erythritol 4-phosphate cytidylyltransferase</fullName>
    </submittedName>
</protein>
<keyword evidence="1 3" id="KW-0808">Transferase</keyword>
<dbReference type="Proteomes" id="UP000366872">
    <property type="component" value="Unassembled WGS sequence"/>
</dbReference>
<evidence type="ECO:0000313" key="3">
    <source>
        <dbReference type="EMBL" id="VGO14384.1"/>
    </source>
</evidence>
<evidence type="ECO:0000313" key="4">
    <source>
        <dbReference type="Proteomes" id="UP000366872"/>
    </source>
</evidence>
<dbReference type="RefSeq" id="WP_136079869.1">
    <property type="nucleotide sequence ID" value="NZ_CAAHFG010000001.1"/>
</dbReference>
<accession>A0A6C2U4E3</accession>
<dbReference type="InterPro" id="IPR050088">
    <property type="entry name" value="IspD/TarI_cytidylyltransf_bact"/>
</dbReference>
<evidence type="ECO:0000256" key="1">
    <source>
        <dbReference type="ARBA" id="ARBA00022679"/>
    </source>
</evidence>
<reference evidence="3 4" key="1">
    <citation type="submission" date="2019-04" db="EMBL/GenBank/DDBJ databases">
        <authorList>
            <person name="Van Vliet M D."/>
        </authorList>
    </citation>
    <scope>NUCLEOTIDE SEQUENCE [LARGE SCALE GENOMIC DNA]</scope>
    <source>
        <strain evidence="3 4">F1</strain>
    </source>
</reference>
<dbReference type="SUPFAM" id="SSF53448">
    <property type="entry name" value="Nucleotide-diphospho-sugar transferases"/>
    <property type="match status" value="1"/>
</dbReference>
<dbReference type="EMBL" id="CAAHFG010000001">
    <property type="protein sequence ID" value="VGO14384.1"/>
    <property type="molecule type" value="Genomic_DNA"/>
</dbReference>
<dbReference type="GO" id="GO:0050518">
    <property type="term" value="F:2-C-methyl-D-erythritol 4-phosphate cytidylyltransferase activity"/>
    <property type="evidence" value="ECO:0007669"/>
    <property type="project" value="TreeGrafter"/>
</dbReference>
<keyword evidence="2 3" id="KW-0548">Nucleotidyltransferase</keyword>
<name>A0A6C2U4E3_PONDE</name>
<keyword evidence="4" id="KW-1185">Reference proteome</keyword>
<proteinExistence type="predicted"/>
<dbReference type="InterPro" id="IPR029044">
    <property type="entry name" value="Nucleotide-diphossugar_trans"/>
</dbReference>
<organism evidence="3 4">
    <name type="scientific">Pontiella desulfatans</name>
    <dbReference type="NCBI Taxonomy" id="2750659"/>
    <lineage>
        <taxon>Bacteria</taxon>
        <taxon>Pseudomonadati</taxon>
        <taxon>Kiritimatiellota</taxon>
        <taxon>Kiritimatiellia</taxon>
        <taxon>Kiritimatiellales</taxon>
        <taxon>Pontiellaceae</taxon>
        <taxon>Pontiella</taxon>
    </lineage>
</organism>
<dbReference type="PANTHER" id="PTHR32125">
    <property type="entry name" value="2-C-METHYL-D-ERYTHRITOL 4-PHOSPHATE CYTIDYLYLTRANSFERASE, CHLOROPLASTIC"/>
    <property type="match status" value="1"/>
</dbReference>
<dbReference type="PANTHER" id="PTHR32125:SF4">
    <property type="entry name" value="2-C-METHYL-D-ERYTHRITOL 4-PHOSPHATE CYTIDYLYLTRANSFERASE, CHLOROPLASTIC"/>
    <property type="match status" value="1"/>
</dbReference>
<dbReference type="Gene3D" id="3.90.550.10">
    <property type="entry name" value="Spore Coat Polysaccharide Biosynthesis Protein SpsA, Chain A"/>
    <property type="match status" value="1"/>
</dbReference>
<evidence type="ECO:0000256" key="2">
    <source>
        <dbReference type="ARBA" id="ARBA00022695"/>
    </source>
</evidence>
<dbReference type="Pfam" id="PF01128">
    <property type="entry name" value="IspD"/>
    <property type="match status" value="1"/>
</dbReference>
<sequence length="241" mass="25946">MNTMAIVVACGKEEEIAPGTEAAFLTLGDSPILAHSLKTLEEASVIDSVVVVVGKDRVDATIHVIKRFGCTKVRGVVVGGVNRLSTLRTVFSKIQTEPSVVVIHEASRPFLSKTVLAETIKGAKRYGCSIAAHKIPDATKYTPKGMRVSETLDRNTVWSAQTPQAFKADVLKKIIDPKTRGVKIVDDESEFVPDSSEVYMVEAGYANMKIRSKADLGIATALLNAHLTGNDSKPRAVSIAR</sequence>
<dbReference type="InterPro" id="IPR034683">
    <property type="entry name" value="IspD/TarI"/>
</dbReference>
<gene>
    <name evidence="3" type="primary">ispD</name>
    <name evidence="3" type="ORF">PDESU_02945</name>
</gene>